<dbReference type="PROSITE" id="PS00356">
    <property type="entry name" value="HTH_LACI_1"/>
    <property type="match status" value="1"/>
</dbReference>
<organism evidence="6">
    <name type="scientific">Actinomyces succiniciruminis</name>
    <dbReference type="NCBI Taxonomy" id="1522002"/>
    <lineage>
        <taxon>Bacteria</taxon>
        <taxon>Bacillati</taxon>
        <taxon>Actinomycetota</taxon>
        <taxon>Actinomycetes</taxon>
        <taxon>Actinomycetales</taxon>
        <taxon>Actinomycetaceae</taxon>
        <taxon>Actinomyces</taxon>
    </lineage>
</organism>
<evidence type="ECO:0000256" key="2">
    <source>
        <dbReference type="ARBA" id="ARBA00023125"/>
    </source>
</evidence>
<dbReference type="PROSITE" id="PS50943">
    <property type="entry name" value="HTH_CROC1"/>
    <property type="match status" value="1"/>
</dbReference>
<evidence type="ECO:0000259" key="4">
    <source>
        <dbReference type="PROSITE" id="PS50932"/>
    </source>
</evidence>
<dbReference type="CDD" id="cd06292">
    <property type="entry name" value="PBP1_AglR_RafR-like"/>
    <property type="match status" value="1"/>
</dbReference>
<gene>
    <name evidence="6" type="ORF">AAM4_1314</name>
</gene>
<dbReference type="GO" id="GO:0003700">
    <property type="term" value="F:DNA-binding transcription factor activity"/>
    <property type="evidence" value="ECO:0007669"/>
    <property type="project" value="TreeGrafter"/>
</dbReference>
<evidence type="ECO:0000259" key="5">
    <source>
        <dbReference type="PROSITE" id="PS50943"/>
    </source>
</evidence>
<name>A0A1L7RHK4_9ACTO</name>
<dbReference type="GO" id="GO:0000976">
    <property type="term" value="F:transcription cis-regulatory region binding"/>
    <property type="evidence" value="ECO:0007669"/>
    <property type="project" value="TreeGrafter"/>
</dbReference>
<evidence type="ECO:0000313" key="6">
    <source>
        <dbReference type="EMBL" id="CED91146.1"/>
    </source>
</evidence>
<dbReference type="Pfam" id="PF00356">
    <property type="entry name" value="LacI"/>
    <property type="match status" value="1"/>
</dbReference>
<dbReference type="CDD" id="cd01392">
    <property type="entry name" value="HTH_LacI"/>
    <property type="match status" value="1"/>
</dbReference>
<dbReference type="SMART" id="SM00354">
    <property type="entry name" value="HTH_LACI"/>
    <property type="match status" value="1"/>
</dbReference>
<dbReference type="PROSITE" id="PS50932">
    <property type="entry name" value="HTH_LACI_2"/>
    <property type="match status" value="1"/>
</dbReference>
<dbReference type="InterPro" id="IPR000843">
    <property type="entry name" value="HTH_LacI"/>
</dbReference>
<keyword evidence="2" id="KW-0238">DNA-binding</keyword>
<dbReference type="EMBL" id="LK995496">
    <property type="protein sequence ID" value="CED91146.1"/>
    <property type="molecule type" value="Genomic_DNA"/>
</dbReference>
<dbReference type="SUPFAM" id="SSF53822">
    <property type="entry name" value="Periplasmic binding protein-like I"/>
    <property type="match status" value="1"/>
</dbReference>
<dbReference type="Gene3D" id="3.40.50.2300">
    <property type="match status" value="2"/>
</dbReference>
<keyword evidence="3" id="KW-0804">Transcription</keyword>
<sequence length="365" mass="38802">MARLNPYQVPPRGGSISWFPFRMGIVQQRITLADIAEQAGVSTATVSRVLNGKSNVAEATRRQVLVALDLLGYERPESLRQTSKGLVGLIVPELTNPIFPLYAQEIEQLLAPSGHTPLLCTQTPGGTSEDEYIEMLVDRGVAGIIFVSGRHSDTGGDVTRYQRLRDRGVPLVTVNGNASTIKVPGFATDDRAAARMAVDHLASLGHTRIGLATGPGRMVPAQRKTAGYEDGMRANLPDQPLRIVETLYTYEGGASAAGRLLEQDCTGIICGSDIMALGVISGVRAAGKHVPQDVSVIGYDDSPLIPMMNPPLTTVRQPVAAICRAAVTTLLSAIAGEHPADTELLFKPDLIVRGSTAPAPHTMVS</sequence>
<accession>A0A1L7RHK4</accession>
<feature type="domain" description="HTH lacI-type" evidence="4">
    <location>
        <begin position="30"/>
        <end position="84"/>
    </location>
</feature>
<keyword evidence="1" id="KW-0805">Transcription regulation</keyword>
<evidence type="ECO:0000256" key="1">
    <source>
        <dbReference type="ARBA" id="ARBA00023015"/>
    </source>
</evidence>
<proteinExistence type="predicted"/>
<dbReference type="AlphaFoldDB" id="A0A1L7RHK4"/>
<dbReference type="PANTHER" id="PTHR30146:SF153">
    <property type="entry name" value="LACTOSE OPERON REPRESSOR"/>
    <property type="match status" value="1"/>
</dbReference>
<protein>
    <submittedName>
        <fullName evidence="6">HTH-type transcriptional regulator MalR</fullName>
    </submittedName>
</protein>
<dbReference type="Pfam" id="PF13377">
    <property type="entry name" value="Peripla_BP_3"/>
    <property type="match status" value="1"/>
</dbReference>
<dbReference type="Gene3D" id="1.10.260.40">
    <property type="entry name" value="lambda repressor-like DNA-binding domains"/>
    <property type="match status" value="1"/>
</dbReference>
<reference evidence="6" key="1">
    <citation type="submission" date="2014-07" db="EMBL/GenBank/DDBJ databases">
        <authorList>
            <person name="Zhang J.E."/>
            <person name="Yang H."/>
            <person name="Guo J."/>
            <person name="Deng Z."/>
            <person name="Luo H."/>
            <person name="Luo M."/>
            <person name="Zhao B."/>
        </authorList>
    </citation>
    <scope>NUCLEOTIDE SEQUENCE</scope>
    <source>
        <strain evidence="6">AM4</strain>
    </source>
</reference>
<dbReference type="InterPro" id="IPR001387">
    <property type="entry name" value="Cro/C1-type_HTH"/>
</dbReference>
<dbReference type="InterPro" id="IPR028082">
    <property type="entry name" value="Peripla_BP_I"/>
</dbReference>
<dbReference type="SUPFAM" id="SSF47413">
    <property type="entry name" value="lambda repressor-like DNA-binding domains"/>
    <property type="match status" value="1"/>
</dbReference>
<dbReference type="InterPro" id="IPR046335">
    <property type="entry name" value="LacI/GalR-like_sensor"/>
</dbReference>
<dbReference type="InterPro" id="IPR010982">
    <property type="entry name" value="Lambda_DNA-bd_dom_sf"/>
</dbReference>
<feature type="domain" description="HTH cro/C1-type" evidence="5">
    <location>
        <begin position="27"/>
        <end position="55"/>
    </location>
</feature>
<dbReference type="PANTHER" id="PTHR30146">
    <property type="entry name" value="LACI-RELATED TRANSCRIPTIONAL REPRESSOR"/>
    <property type="match status" value="1"/>
</dbReference>
<dbReference type="PRINTS" id="PR00036">
    <property type="entry name" value="HTHLACI"/>
</dbReference>
<evidence type="ECO:0000256" key="3">
    <source>
        <dbReference type="ARBA" id="ARBA00023163"/>
    </source>
</evidence>